<organism evidence="1 2">
    <name type="scientific">Ammoniphilus oxalaticus</name>
    <dbReference type="NCBI Taxonomy" id="66863"/>
    <lineage>
        <taxon>Bacteria</taxon>
        <taxon>Bacillati</taxon>
        <taxon>Bacillota</taxon>
        <taxon>Bacilli</taxon>
        <taxon>Bacillales</taxon>
        <taxon>Paenibacillaceae</taxon>
        <taxon>Aneurinibacillus group</taxon>
        <taxon>Ammoniphilus</taxon>
    </lineage>
</organism>
<proteinExistence type="predicted"/>
<reference evidence="1 2" key="1">
    <citation type="submission" date="2016-08" db="EMBL/GenBank/DDBJ databases">
        <title>Novel Firmicute Genomes.</title>
        <authorList>
            <person name="Poppleton D.I."/>
            <person name="Gribaldo S."/>
        </authorList>
    </citation>
    <scope>NUCLEOTIDE SEQUENCE [LARGE SCALE GENOMIC DNA]</scope>
    <source>
        <strain evidence="1 2">RAOx-1</strain>
    </source>
</reference>
<evidence type="ECO:0000313" key="1">
    <source>
        <dbReference type="EMBL" id="RKD23954.1"/>
    </source>
</evidence>
<sequence>MPFFSFKMMKWQQQNSFCGDLKTEEDLLYLRDTKCGAVIMEKEGVVIFPLNKPELCLEYENENE</sequence>
<protein>
    <submittedName>
        <fullName evidence="1">Uncharacterized protein</fullName>
    </submittedName>
</protein>
<name>A0A419SIU3_9BACL</name>
<dbReference type="EMBL" id="MCHY01000008">
    <property type="protein sequence ID" value="RKD23954.1"/>
    <property type="molecule type" value="Genomic_DNA"/>
</dbReference>
<keyword evidence="2" id="KW-1185">Reference proteome</keyword>
<gene>
    <name evidence="1" type="ORF">BEP19_05910</name>
</gene>
<dbReference type="Proteomes" id="UP000284219">
    <property type="component" value="Unassembled WGS sequence"/>
</dbReference>
<dbReference type="AlphaFoldDB" id="A0A419SIU3"/>
<evidence type="ECO:0000313" key="2">
    <source>
        <dbReference type="Proteomes" id="UP000284219"/>
    </source>
</evidence>
<comment type="caution">
    <text evidence="1">The sequence shown here is derived from an EMBL/GenBank/DDBJ whole genome shotgun (WGS) entry which is preliminary data.</text>
</comment>
<accession>A0A419SIU3</accession>